<evidence type="ECO:0000313" key="2">
    <source>
        <dbReference type="EMBL" id="MBD2771881.1"/>
    </source>
</evidence>
<dbReference type="AlphaFoldDB" id="A0A8J6XGX4"/>
<name>A0A8J6XGX4_9CYAN</name>
<evidence type="ECO:0000256" key="1">
    <source>
        <dbReference type="SAM" id="Coils"/>
    </source>
</evidence>
<keyword evidence="1" id="KW-0175">Coiled coil</keyword>
<protein>
    <submittedName>
        <fullName evidence="2">Uncharacterized protein</fullName>
    </submittedName>
</protein>
<organism evidence="2 3">
    <name type="scientific">Iningainema tapete BLCC-T55</name>
    <dbReference type="NCBI Taxonomy" id="2748662"/>
    <lineage>
        <taxon>Bacteria</taxon>
        <taxon>Bacillati</taxon>
        <taxon>Cyanobacteriota</taxon>
        <taxon>Cyanophyceae</taxon>
        <taxon>Nostocales</taxon>
        <taxon>Scytonemataceae</taxon>
        <taxon>Iningainema tapete</taxon>
    </lineage>
</organism>
<dbReference type="RefSeq" id="WP_190826170.1">
    <property type="nucleotide sequence ID" value="NZ_CAWPPI010000029.1"/>
</dbReference>
<dbReference type="Proteomes" id="UP000629098">
    <property type="component" value="Unassembled WGS sequence"/>
</dbReference>
<dbReference type="EMBL" id="JACXAE010000029">
    <property type="protein sequence ID" value="MBD2771881.1"/>
    <property type="molecule type" value="Genomic_DNA"/>
</dbReference>
<evidence type="ECO:0000313" key="3">
    <source>
        <dbReference type="Proteomes" id="UP000629098"/>
    </source>
</evidence>
<proteinExistence type="predicted"/>
<accession>A0A8J6XGX4</accession>
<gene>
    <name evidence="2" type="ORF">ICL16_07180</name>
</gene>
<feature type="coiled-coil region" evidence="1">
    <location>
        <begin position="24"/>
        <end position="58"/>
    </location>
</feature>
<keyword evidence="3" id="KW-1185">Reference proteome</keyword>
<comment type="caution">
    <text evidence="2">The sequence shown here is derived from an EMBL/GenBank/DDBJ whole genome shotgun (WGS) entry which is preliminary data.</text>
</comment>
<sequence length="60" mass="6831">MTTSTISVKNTQSVASQLNKSFYQADQQAKLRTLQAEVDSLLQQLMNLERQRLATTDQEE</sequence>
<reference evidence="2" key="1">
    <citation type="submission" date="2020-09" db="EMBL/GenBank/DDBJ databases">
        <title>Iningainema tapete sp. nov. (Scytonemataceae, Cyanobacteria) from greenhouses in central Florida (USA) produces two types of nodularin with biosynthetic potential for microcystin-LR and anabaenopeptins.</title>
        <authorList>
            <person name="Berthold D.E."/>
            <person name="Lefler F.W."/>
            <person name="Huang I.-S."/>
            <person name="Abdulla H."/>
            <person name="Zimba P.V."/>
            <person name="Laughinghouse H.D. IV."/>
        </authorList>
    </citation>
    <scope>NUCLEOTIDE SEQUENCE</scope>
    <source>
        <strain evidence="2">BLCCT55</strain>
    </source>
</reference>